<evidence type="ECO:0000256" key="3">
    <source>
        <dbReference type="ARBA" id="ARBA00022980"/>
    </source>
</evidence>
<organism evidence="9">
    <name type="scientific">Schizaphis graminum</name>
    <name type="common">Green bug aphid</name>
    <dbReference type="NCBI Taxonomy" id="13262"/>
    <lineage>
        <taxon>Eukaryota</taxon>
        <taxon>Metazoa</taxon>
        <taxon>Ecdysozoa</taxon>
        <taxon>Arthropoda</taxon>
        <taxon>Hexapoda</taxon>
        <taxon>Insecta</taxon>
        <taxon>Pterygota</taxon>
        <taxon>Neoptera</taxon>
        <taxon>Paraneoptera</taxon>
        <taxon>Hemiptera</taxon>
        <taxon>Sternorrhyncha</taxon>
        <taxon>Aphidomorpha</taxon>
        <taxon>Aphidoidea</taxon>
        <taxon>Aphididae</taxon>
        <taxon>Aphidini</taxon>
        <taxon>Schizaphis</taxon>
    </lineage>
</organism>
<name>A0A2S2PU45_SCHGA</name>
<dbReference type="PANTHER" id="PTHR15925:SF2">
    <property type="entry name" value="SMALL RIBOSOMAL SUBUNIT PROTEIN MS23"/>
    <property type="match status" value="1"/>
</dbReference>
<accession>A0A2S2PU45</accession>
<dbReference type="InterPro" id="IPR059242">
    <property type="entry name" value="mS23_dom"/>
</dbReference>
<dbReference type="InterPro" id="IPR019520">
    <property type="entry name" value="Ribosomal_mS23_met"/>
</dbReference>
<evidence type="ECO:0000256" key="5">
    <source>
        <dbReference type="ARBA" id="ARBA00023274"/>
    </source>
</evidence>
<keyword evidence="3 9" id="KW-0689">Ribosomal protein</keyword>
<protein>
    <recommendedName>
        <fullName evidence="6">Small ribosomal subunit protein mS23</fullName>
    </recommendedName>
</protein>
<evidence type="ECO:0000259" key="8">
    <source>
        <dbReference type="Pfam" id="PF10484"/>
    </source>
</evidence>
<comment type="subcellular location">
    <subcellularLocation>
        <location evidence="1">Mitochondrion</location>
    </subcellularLocation>
</comment>
<feature type="domain" description="Small ribosomal subunit protein mS23 conserved" evidence="8">
    <location>
        <begin position="2"/>
        <end position="92"/>
    </location>
</feature>
<keyword evidence="5" id="KW-0687">Ribonucleoprotein</keyword>
<dbReference type="EMBL" id="GGMR01020350">
    <property type="protein sequence ID" value="MBY32969.1"/>
    <property type="molecule type" value="Transcribed_RNA"/>
</dbReference>
<keyword evidence="4" id="KW-0496">Mitochondrion</keyword>
<comment type="similarity">
    <text evidence="2">Belongs to the mitochondrion-specific ribosomal protein mS23 family.</text>
</comment>
<feature type="region of interest" description="Disordered" evidence="7">
    <location>
        <begin position="127"/>
        <end position="160"/>
    </location>
</feature>
<dbReference type="GO" id="GO:0005840">
    <property type="term" value="C:ribosome"/>
    <property type="evidence" value="ECO:0007669"/>
    <property type="project" value="UniProtKB-KW"/>
</dbReference>
<dbReference type="GO" id="GO:0005739">
    <property type="term" value="C:mitochondrion"/>
    <property type="evidence" value="ECO:0007669"/>
    <property type="project" value="InterPro"/>
</dbReference>
<dbReference type="GO" id="GO:0003735">
    <property type="term" value="F:structural constituent of ribosome"/>
    <property type="evidence" value="ECO:0007669"/>
    <property type="project" value="InterPro"/>
</dbReference>
<dbReference type="CDD" id="cd23701">
    <property type="entry name" value="At1g26750"/>
    <property type="match status" value="1"/>
</dbReference>
<gene>
    <name evidence="9" type="primary">Mrps23</name>
    <name evidence="9" type="ORF">g.138663</name>
</gene>
<dbReference type="PANTHER" id="PTHR15925">
    <property type="entry name" value="MITOCHONDRIAL RIBOSOMAL PROTEIN S23"/>
    <property type="match status" value="1"/>
</dbReference>
<evidence type="ECO:0000256" key="6">
    <source>
        <dbReference type="ARBA" id="ARBA00035137"/>
    </source>
</evidence>
<evidence type="ECO:0000256" key="7">
    <source>
        <dbReference type="SAM" id="MobiDB-lite"/>
    </source>
</evidence>
<reference evidence="9" key="1">
    <citation type="submission" date="2018-04" db="EMBL/GenBank/DDBJ databases">
        <title>Transcriptome of Schizaphis graminum biotype I.</title>
        <authorList>
            <person name="Scully E.D."/>
            <person name="Geib S.M."/>
            <person name="Palmer N.A."/>
            <person name="Koch K."/>
            <person name="Bradshaw J."/>
            <person name="Heng-Moss T."/>
            <person name="Sarath G."/>
        </authorList>
    </citation>
    <scope>NUCLEOTIDE SEQUENCE</scope>
</reference>
<sequence length="160" mass="18059">MAGSRLEKLGTIFTRVNGLIKSGAMKIDDRPIWYDVYRAFPPESEPYYAKPSQSLKIPDIFYPEDTFRAMFQKETRGQLPPINLQETQQNQNVTNIAVNMVVADPSLSVNQVIDTLKKTNVLPDYKTSSKKINSPPIIDSNKSDFDETNVNTKETIVNSS</sequence>
<dbReference type="GO" id="GO:0006412">
    <property type="term" value="P:translation"/>
    <property type="evidence" value="ECO:0007669"/>
    <property type="project" value="InterPro"/>
</dbReference>
<evidence type="ECO:0000256" key="1">
    <source>
        <dbReference type="ARBA" id="ARBA00004173"/>
    </source>
</evidence>
<proteinExistence type="inferred from homology"/>
<dbReference type="Pfam" id="PF10484">
    <property type="entry name" value="MRP-S23"/>
    <property type="match status" value="1"/>
</dbReference>
<feature type="compositionally biased region" description="Polar residues" evidence="7">
    <location>
        <begin position="148"/>
        <end position="160"/>
    </location>
</feature>
<dbReference type="InterPro" id="IPR023611">
    <property type="entry name" value="mS23_dom_met"/>
</dbReference>
<dbReference type="AlphaFoldDB" id="A0A2S2PU45"/>
<evidence type="ECO:0000256" key="4">
    <source>
        <dbReference type="ARBA" id="ARBA00023128"/>
    </source>
</evidence>
<evidence type="ECO:0000256" key="2">
    <source>
        <dbReference type="ARBA" id="ARBA00009864"/>
    </source>
</evidence>
<evidence type="ECO:0000313" key="9">
    <source>
        <dbReference type="EMBL" id="MBY32969.1"/>
    </source>
</evidence>